<accession>A0A7S0TVT3</accession>
<name>A0A7S0TVT3_HEMAN</name>
<protein>
    <submittedName>
        <fullName evidence="1">Uncharacterized protein</fullName>
    </submittedName>
</protein>
<evidence type="ECO:0000313" key="1">
    <source>
        <dbReference type="EMBL" id="CAD8742231.1"/>
    </source>
</evidence>
<dbReference type="Gene3D" id="3.80.10.10">
    <property type="entry name" value="Ribonuclease Inhibitor"/>
    <property type="match status" value="1"/>
</dbReference>
<reference evidence="1" key="1">
    <citation type="submission" date="2021-01" db="EMBL/GenBank/DDBJ databases">
        <authorList>
            <person name="Corre E."/>
            <person name="Pelletier E."/>
            <person name="Niang G."/>
            <person name="Scheremetjew M."/>
            <person name="Finn R."/>
            <person name="Kale V."/>
            <person name="Holt S."/>
            <person name="Cochrane G."/>
            <person name="Meng A."/>
            <person name="Brown T."/>
            <person name="Cohen L."/>
        </authorList>
    </citation>
    <scope>NUCLEOTIDE SEQUENCE</scope>
    <source>
        <strain evidence="1">CCMP441</strain>
    </source>
</reference>
<dbReference type="AlphaFoldDB" id="A0A7S0TVT3"/>
<proteinExistence type="predicted"/>
<sequence length="158" mass="16720">MCLVKTPGGSEGDTLRCALPPFFDQAYPERRMEALAATLGDALPVVLDLSSAPDTSPDGAVEAARTRPGANVVRLDGCKSITVDAVSQLGHALPALSDLSLAGCTQLDSEALCAKLSTEFPNLKTLDVRQCSQLSDRDLALIMVRRSIKGLGPFRYST</sequence>
<dbReference type="EMBL" id="HBFK01014361">
    <property type="protein sequence ID" value="CAD8742231.1"/>
    <property type="molecule type" value="Transcribed_RNA"/>
</dbReference>
<gene>
    <name evidence="1" type="ORF">HAND1043_LOCUS8725</name>
</gene>
<dbReference type="InterPro" id="IPR032675">
    <property type="entry name" value="LRR_dom_sf"/>
</dbReference>
<dbReference type="SMART" id="SM00367">
    <property type="entry name" value="LRR_CC"/>
    <property type="match status" value="2"/>
</dbReference>
<dbReference type="SUPFAM" id="SSF52047">
    <property type="entry name" value="RNI-like"/>
    <property type="match status" value="1"/>
</dbReference>
<dbReference type="InterPro" id="IPR006553">
    <property type="entry name" value="Leu-rich_rpt_Cys-con_subtyp"/>
</dbReference>
<organism evidence="1">
    <name type="scientific">Hemiselmis andersenii</name>
    <name type="common">Cryptophyte alga</name>
    <dbReference type="NCBI Taxonomy" id="464988"/>
    <lineage>
        <taxon>Eukaryota</taxon>
        <taxon>Cryptophyceae</taxon>
        <taxon>Cryptomonadales</taxon>
        <taxon>Hemiselmidaceae</taxon>
        <taxon>Hemiselmis</taxon>
    </lineage>
</organism>